<protein>
    <submittedName>
        <fullName evidence="2">Uncharacterized protein</fullName>
    </submittedName>
</protein>
<evidence type="ECO:0000313" key="2">
    <source>
        <dbReference type="EMBL" id="PIN06334.1"/>
    </source>
</evidence>
<name>A0A2G9GM04_9LAMI</name>
<evidence type="ECO:0000256" key="1">
    <source>
        <dbReference type="SAM" id="MobiDB-lite"/>
    </source>
</evidence>
<accession>A0A2G9GM04</accession>
<dbReference type="GO" id="GO:0045053">
    <property type="term" value="P:protein retention in Golgi apparatus"/>
    <property type="evidence" value="ECO:0007669"/>
    <property type="project" value="TreeGrafter"/>
</dbReference>
<reference evidence="3" key="1">
    <citation type="journal article" date="2018" name="Gigascience">
        <title>Genome assembly of the Pink Ipe (Handroanthus impetiginosus, Bignoniaceae), a highly valued, ecologically keystone Neotropical timber forest tree.</title>
        <authorList>
            <person name="Silva-Junior O.B."/>
            <person name="Grattapaglia D."/>
            <person name="Novaes E."/>
            <person name="Collevatti R.G."/>
        </authorList>
    </citation>
    <scope>NUCLEOTIDE SEQUENCE [LARGE SCALE GENOMIC DNA]</scope>
    <source>
        <strain evidence="3">cv. UFG-1</strain>
    </source>
</reference>
<dbReference type="GO" id="GO:0006623">
    <property type="term" value="P:protein targeting to vacuole"/>
    <property type="evidence" value="ECO:0007669"/>
    <property type="project" value="TreeGrafter"/>
</dbReference>
<proteinExistence type="predicted"/>
<dbReference type="InterPro" id="IPR026847">
    <property type="entry name" value="VPS13"/>
</dbReference>
<sequence>MEKETDIDDILNYRSVAEHELEDFLVNPSSRYRSNDGNSDKSVEDDRAPSKPRGWLNWLSYGMLGAGGTDDSNQFSGVISDDVIKDIYEATKFHPAPVLIGDSAAVDEVYFSSVKINIREIRTTFQSIKLGRAIADLTLEGISIEGKVWEKSAIITASVNSALMLNPFNSQVVLSTKKPALSVIIDLSPPSSDVNSSVKVILNPAELCCDSEFVKNIVDIIHALQHLSFQQQRILLSLNGIDDLNSRLVSKIDCVLSSRKKMKWDVSLLNTVINIPWENANVKGHNMVIEVTAISFASRSELDPCASNLGNRSHLLNKCVGLGSGSSGDTPMGFQLQDLYDHFEIQINDIQMKLMMPSSATTPLFEKFSASANLAFCILPDESSLKGLEVCVRVPSLVGHFSASIYLEIMGLISQLKLLLPSPDSSSSLGLKSNGSKTCVQPWLSVNASMDAIYLLVNLEEGMAGGCTLNLHCQGLGIWFDRRDFPECWASVEACQITASSTKDDRENHVLCSTGSMWDSGSVDRHNIGVALDGQNGHLGDGSSVLNGCIILHFEVIRNAQWFLQKYTICTSDLDIHCYPSIVGRLIGFLDQIVVYEASDIGCRKPDVDDGTSSRHCFELQQYGLLNEVGSNESGSIPLEPFPFSVLENLRSHYNLENTVDHTRLNMSKTLYLRDQEIRHVKLSLMERLKMFSAPPVNGNINAQSSIQTYSGIDLLLVSLNLGSTTVHFHDSSYIVGTISVPLAKSLLTVSADSLDIVCSTEGVVLSSTWWSQMINEFLWGPLSSNLSPVLNLHLKKRNTDSQNSQLEMGFHIQHVSCMLLPDFLAMVIGYFSLPDWSPRSNVQPPVTTSFEDSSTTFNFKIVDCNVITPANSNCSEFLKVNVKQLCVDFSQNRERSSLTKNIPAACCIGAGKFSERNSCLDFFGYDLSLSLLLLEKDGVDHLNRCQSLILVASLSADVWVRIPYELESDETSSFPICIMAMVNDCQLDVEEASTLAGFKALSYAIDQLSLVDEESKIFTSDVLHFLQTRKQLMESLAFLPTSEVTFSEIRFCVRSLSLRLHRLQSDTTCSEVMGEAEMHFVCSLSLMNGQPQFFDISFSSLTLFSFLNSVVLAEFASHGSGSSVLDMILSVSDYGENQIVVSFPSLDVWLHLSDWNEVIDVLCSFGKKLSLLTLGASAGDKSSPPVDNINYGMGNDPNRVASAKISHETGLSTLKLEHVGLAFHLPALVDRDTCYTSGRPHFYNEQLLDECSSVSSGHQNCFLSVSMECRDSALVAVGKTVKLTISSENLNGVLKLFIGNSAQTWPLFQLSKIYLEAEIFKYETEDVHVNFLVRCDSMDLSLSNYTSYLFHFKWFQKSEETPAQFNIKRMDLKVQLRKFSVLLTDWKLTSNGPLLEFLMRNSTFRSTITGDEMEGSIGCDFQVNYYSIDKVLWEPFVEPWTFQLSMRRKQDERALFTGAIMTDIILESKRHLNLNLNESIIEVASRATEMIKDAWSFMERTESPDLADLQITNSPETRRYAPYMLQNLTTLPLVFHVCQREHGADDLDVSPSKGVLQPGSSTLVYINESPEELLFRYRPGQSSDKLNDKQLLEAAHRYVTFQLEGTSVPSAPISMDLVCRRYFEVEFSKSSHVPEVYSDANSINRSRKGEADGSADAIKGFAIPVVIDVSVQRFTKLMRLYSTVVILNATSALLEVRFDIPFGVSPKILGPIRPGQEFPLPLHLAEAGYIRWRPIGDSYLWSEAYNISSIISQDVRIGFLRSFVCYPSHPSSEAFRCCISVNDQCLPPVGEVKGVYSPVDVDSGRKSHKFHGQSSNNLEIPRNRFLYQVMLTSPLVLKNYLMNSISVTLEDAGVTRTAFLSEV</sequence>
<feature type="compositionally biased region" description="Basic and acidic residues" evidence="1">
    <location>
        <begin position="38"/>
        <end position="49"/>
    </location>
</feature>
<dbReference type="Proteomes" id="UP000231279">
    <property type="component" value="Unassembled WGS sequence"/>
</dbReference>
<keyword evidence="3" id="KW-1185">Reference proteome</keyword>
<organism evidence="2 3">
    <name type="scientific">Handroanthus impetiginosus</name>
    <dbReference type="NCBI Taxonomy" id="429701"/>
    <lineage>
        <taxon>Eukaryota</taxon>
        <taxon>Viridiplantae</taxon>
        <taxon>Streptophyta</taxon>
        <taxon>Embryophyta</taxon>
        <taxon>Tracheophyta</taxon>
        <taxon>Spermatophyta</taxon>
        <taxon>Magnoliopsida</taxon>
        <taxon>eudicotyledons</taxon>
        <taxon>Gunneridae</taxon>
        <taxon>Pentapetalae</taxon>
        <taxon>asterids</taxon>
        <taxon>lamiids</taxon>
        <taxon>Lamiales</taxon>
        <taxon>Bignoniaceae</taxon>
        <taxon>Crescentiina</taxon>
        <taxon>Tabebuia alliance</taxon>
        <taxon>Handroanthus</taxon>
    </lineage>
</organism>
<gene>
    <name evidence="2" type="ORF">CDL12_21113</name>
</gene>
<feature type="compositionally biased region" description="Polar residues" evidence="1">
    <location>
        <begin position="28"/>
        <end position="37"/>
    </location>
</feature>
<dbReference type="STRING" id="429701.A0A2G9GM04"/>
<feature type="region of interest" description="Disordered" evidence="1">
    <location>
        <begin position="28"/>
        <end position="50"/>
    </location>
</feature>
<dbReference type="PANTHER" id="PTHR16166">
    <property type="entry name" value="VACUOLAR PROTEIN SORTING-ASSOCIATED PROTEIN VPS13"/>
    <property type="match status" value="1"/>
</dbReference>
<dbReference type="PANTHER" id="PTHR16166:SF143">
    <property type="entry name" value="PROTEIN SORTING-ASSOCIATED PROTEIN, PUTATIVE (DUF1162)-RELATED"/>
    <property type="match status" value="1"/>
</dbReference>
<comment type="caution">
    <text evidence="2">The sequence shown here is derived from an EMBL/GenBank/DDBJ whole genome shotgun (WGS) entry which is preliminary data.</text>
</comment>
<dbReference type="OrthoDB" id="428159at2759"/>
<dbReference type="EMBL" id="NKXS01004449">
    <property type="protein sequence ID" value="PIN06334.1"/>
    <property type="molecule type" value="Genomic_DNA"/>
</dbReference>
<evidence type="ECO:0000313" key="3">
    <source>
        <dbReference type="Proteomes" id="UP000231279"/>
    </source>
</evidence>